<gene>
    <name evidence="9" type="ORF">BAZO_01952</name>
</gene>
<keyword evidence="3" id="KW-0813">Transport</keyword>
<feature type="transmembrane region" description="Helical" evidence="8">
    <location>
        <begin position="40"/>
        <end position="60"/>
    </location>
</feature>
<sequence>MLEKGRISPLELSVLAILYTIGTTILAIPSVLTAKAGQDAWLTALIGVIFSGLLSCFYVICAKAMKRETYINYLERVYGKIIGKIIGVLYVYFAFVGAATLLFQFSDFVTTHMLINTPAEVLNIMLAILVILVVRAGLEVLARTGELLFPWFMFLFIALVIFLIPQIEPDRISPLYEASVRAHLSASLDFVSFAGFPLVMFLMFYPGNMNRPDKTKWNFITGTTLGAAVVGVLVLLCILVLGAPATARQVFPSYVLAKTVSLFDIIQRIEAVMAGMWVLSIFFKTAVYFYGCVIGLAEILAVKNYRFLVIPIGLLTIVFSTFVYPNVSYMAYWDDKYWVPYSMIMGFFIPLLTLIVDKIKSRLSNQI</sequence>
<comment type="subcellular location">
    <subcellularLocation>
        <location evidence="1">Membrane</location>
        <topology evidence="1">Multi-pass membrane protein</topology>
    </subcellularLocation>
</comment>
<dbReference type="PATRIC" id="fig|1131731.3.peg.397"/>
<feature type="transmembrane region" description="Helical" evidence="8">
    <location>
        <begin position="277"/>
        <end position="300"/>
    </location>
</feature>
<feature type="transmembrane region" description="Helical" evidence="8">
    <location>
        <begin position="148"/>
        <end position="167"/>
    </location>
</feature>
<protein>
    <submittedName>
        <fullName evidence="9">Spore germination protein</fullName>
    </submittedName>
</protein>
<keyword evidence="5 8" id="KW-0812">Transmembrane</keyword>
<keyword evidence="10" id="KW-1185">Reference proteome</keyword>
<evidence type="ECO:0000256" key="7">
    <source>
        <dbReference type="ARBA" id="ARBA00023136"/>
    </source>
</evidence>
<accession>K6D914</accession>
<dbReference type="Pfam" id="PF03845">
    <property type="entry name" value="Spore_permease"/>
    <property type="match status" value="1"/>
</dbReference>
<evidence type="ECO:0000256" key="5">
    <source>
        <dbReference type="ARBA" id="ARBA00022692"/>
    </source>
</evidence>
<feature type="transmembrane region" description="Helical" evidence="8">
    <location>
        <begin position="187"/>
        <end position="205"/>
    </location>
</feature>
<evidence type="ECO:0000256" key="3">
    <source>
        <dbReference type="ARBA" id="ARBA00022448"/>
    </source>
</evidence>
<evidence type="ECO:0000256" key="1">
    <source>
        <dbReference type="ARBA" id="ARBA00004141"/>
    </source>
</evidence>
<keyword evidence="7 8" id="KW-0472">Membrane</keyword>
<comment type="caution">
    <text evidence="9">The sequence shown here is derived from an EMBL/GenBank/DDBJ whole genome shotgun (WGS) entry which is preliminary data.</text>
</comment>
<feature type="transmembrane region" description="Helical" evidence="8">
    <location>
        <begin position="12"/>
        <end position="34"/>
    </location>
</feature>
<dbReference type="InterPro" id="IPR004761">
    <property type="entry name" value="Spore_GerAB"/>
</dbReference>
<dbReference type="PANTHER" id="PTHR34975:SF2">
    <property type="entry name" value="SPORE GERMINATION PROTEIN A2"/>
    <property type="match status" value="1"/>
</dbReference>
<dbReference type="PANTHER" id="PTHR34975">
    <property type="entry name" value="SPORE GERMINATION PROTEIN A2"/>
    <property type="match status" value="1"/>
</dbReference>
<evidence type="ECO:0000256" key="6">
    <source>
        <dbReference type="ARBA" id="ARBA00022989"/>
    </source>
</evidence>
<dbReference type="NCBIfam" id="TIGR00912">
    <property type="entry name" value="2A0309"/>
    <property type="match status" value="1"/>
</dbReference>
<proteinExistence type="inferred from homology"/>
<feature type="transmembrane region" description="Helical" evidence="8">
    <location>
        <begin position="217"/>
        <end position="243"/>
    </location>
</feature>
<dbReference type="GO" id="GO:0009847">
    <property type="term" value="P:spore germination"/>
    <property type="evidence" value="ECO:0007669"/>
    <property type="project" value="InterPro"/>
</dbReference>
<evidence type="ECO:0000256" key="8">
    <source>
        <dbReference type="SAM" id="Phobius"/>
    </source>
</evidence>
<evidence type="ECO:0000256" key="2">
    <source>
        <dbReference type="ARBA" id="ARBA00007998"/>
    </source>
</evidence>
<feature type="transmembrane region" description="Helical" evidence="8">
    <location>
        <begin position="307"/>
        <end position="325"/>
    </location>
</feature>
<dbReference type="STRING" id="1131731.BAZO_01952"/>
<reference evidence="9 10" key="1">
    <citation type="journal article" date="2012" name="Front. Microbiol.">
        <title>Redundancy and modularity in membrane-associated dissimilatory nitrate reduction in Bacillus.</title>
        <authorList>
            <person name="Heylen K."/>
            <person name="Keltjens J."/>
        </authorList>
    </citation>
    <scope>NUCLEOTIDE SEQUENCE [LARGE SCALE GENOMIC DNA]</scope>
    <source>
        <strain evidence="9 10">LMG 9581</strain>
    </source>
</reference>
<dbReference type="AlphaFoldDB" id="K6D914"/>
<name>K6D914_SCHAZ</name>
<evidence type="ECO:0000256" key="4">
    <source>
        <dbReference type="ARBA" id="ARBA00022544"/>
    </source>
</evidence>
<organism evidence="9 10">
    <name type="scientific">Schinkia azotoformans LMG 9581</name>
    <dbReference type="NCBI Taxonomy" id="1131731"/>
    <lineage>
        <taxon>Bacteria</taxon>
        <taxon>Bacillati</taxon>
        <taxon>Bacillota</taxon>
        <taxon>Bacilli</taxon>
        <taxon>Bacillales</taxon>
        <taxon>Bacillaceae</taxon>
        <taxon>Calidifontibacillus/Schinkia group</taxon>
        <taxon>Schinkia</taxon>
    </lineage>
</organism>
<keyword evidence="4" id="KW-0309">Germination</keyword>
<evidence type="ECO:0000313" key="10">
    <source>
        <dbReference type="Proteomes" id="UP000006315"/>
    </source>
</evidence>
<dbReference type="Gene3D" id="1.20.1740.10">
    <property type="entry name" value="Amino acid/polyamine transporter I"/>
    <property type="match status" value="1"/>
</dbReference>
<evidence type="ECO:0000313" key="9">
    <source>
        <dbReference type="EMBL" id="EKN68992.1"/>
    </source>
</evidence>
<dbReference type="EMBL" id="AJLR01000033">
    <property type="protein sequence ID" value="EKN68992.1"/>
    <property type="molecule type" value="Genomic_DNA"/>
</dbReference>
<comment type="similarity">
    <text evidence="2">Belongs to the amino acid-polyamine-organocation (APC) superfamily. Spore germination protein (SGP) (TC 2.A.3.9) family.</text>
</comment>
<dbReference type="Proteomes" id="UP000006315">
    <property type="component" value="Unassembled WGS sequence"/>
</dbReference>
<feature type="transmembrane region" description="Helical" evidence="8">
    <location>
        <begin position="337"/>
        <end position="356"/>
    </location>
</feature>
<feature type="transmembrane region" description="Helical" evidence="8">
    <location>
        <begin position="122"/>
        <end position="141"/>
    </location>
</feature>
<feature type="transmembrane region" description="Helical" evidence="8">
    <location>
        <begin position="81"/>
        <end position="102"/>
    </location>
</feature>
<keyword evidence="6 8" id="KW-1133">Transmembrane helix</keyword>
<dbReference type="GO" id="GO:0016020">
    <property type="term" value="C:membrane"/>
    <property type="evidence" value="ECO:0007669"/>
    <property type="project" value="UniProtKB-SubCell"/>
</dbReference>